<dbReference type="AlphaFoldDB" id="A0A6H1ZIG1"/>
<proteinExistence type="predicted"/>
<protein>
    <submittedName>
        <fullName evidence="1">Uncharacterized protein</fullName>
    </submittedName>
</protein>
<evidence type="ECO:0000313" key="1">
    <source>
        <dbReference type="EMBL" id="QJA47107.1"/>
    </source>
</evidence>
<name>A0A6H1ZIG1_9ZZZZ</name>
<dbReference type="EMBL" id="MT144032">
    <property type="protein sequence ID" value="QJA47107.1"/>
    <property type="molecule type" value="Genomic_DNA"/>
</dbReference>
<gene>
    <name evidence="1" type="ORF">TM448A00604_0002</name>
</gene>
<sequence length="77" mass="8319">MSNGAKTSKQMVQEIWQATFGVPGTEDKGISGDIKEIRVRLTNNDKRVTKLEIALVSTTTLLIGAGVLDATNIVNIF</sequence>
<accession>A0A6H1ZIG1</accession>
<reference evidence="1" key="1">
    <citation type="submission" date="2020-03" db="EMBL/GenBank/DDBJ databases">
        <title>The deep terrestrial virosphere.</title>
        <authorList>
            <person name="Holmfeldt K."/>
            <person name="Nilsson E."/>
            <person name="Simone D."/>
            <person name="Lopez-Fernandez M."/>
            <person name="Wu X."/>
            <person name="de Brujin I."/>
            <person name="Lundin D."/>
            <person name="Andersson A."/>
            <person name="Bertilsson S."/>
            <person name="Dopson M."/>
        </authorList>
    </citation>
    <scope>NUCLEOTIDE SEQUENCE</scope>
    <source>
        <strain evidence="1">TM448A00604</strain>
    </source>
</reference>
<organism evidence="1">
    <name type="scientific">viral metagenome</name>
    <dbReference type="NCBI Taxonomy" id="1070528"/>
    <lineage>
        <taxon>unclassified sequences</taxon>
        <taxon>metagenomes</taxon>
        <taxon>organismal metagenomes</taxon>
    </lineage>
</organism>